<dbReference type="InParanoid" id="A0A7M7M276"/>
<feature type="region of interest" description="Disordered" evidence="10">
    <location>
        <begin position="431"/>
        <end position="460"/>
    </location>
</feature>
<keyword evidence="7 9" id="KW-0175">Coiled coil</keyword>
<evidence type="ECO:0000256" key="5">
    <source>
        <dbReference type="ARBA" id="ARBA00022701"/>
    </source>
</evidence>
<feature type="coiled-coil region" evidence="9">
    <location>
        <begin position="1160"/>
        <end position="1211"/>
    </location>
</feature>
<evidence type="ECO:0000313" key="11">
    <source>
        <dbReference type="EnsemblMetazoa" id="XP_016841074"/>
    </source>
</evidence>
<dbReference type="OrthoDB" id="2157184at2759"/>
<feature type="region of interest" description="Disordered" evidence="10">
    <location>
        <begin position="1213"/>
        <end position="1266"/>
    </location>
</feature>
<dbReference type="RefSeq" id="XP_016841074.1">
    <property type="nucleotide sequence ID" value="XM_016985585.3"/>
</dbReference>
<organism evidence="11 12">
    <name type="scientific">Nasonia vitripennis</name>
    <name type="common">Parasitic wasp</name>
    <dbReference type="NCBI Taxonomy" id="7425"/>
    <lineage>
        <taxon>Eukaryota</taxon>
        <taxon>Metazoa</taxon>
        <taxon>Ecdysozoa</taxon>
        <taxon>Arthropoda</taxon>
        <taxon>Hexapoda</taxon>
        <taxon>Insecta</taxon>
        <taxon>Pterygota</taxon>
        <taxon>Neoptera</taxon>
        <taxon>Endopterygota</taxon>
        <taxon>Hymenoptera</taxon>
        <taxon>Apocrita</taxon>
        <taxon>Proctotrupomorpha</taxon>
        <taxon>Chalcidoidea</taxon>
        <taxon>Pteromalidae</taxon>
        <taxon>Pteromalinae</taxon>
        <taxon>Nasonia</taxon>
    </lineage>
</organism>
<feature type="compositionally biased region" description="Low complexity" evidence="10">
    <location>
        <begin position="448"/>
        <end position="457"/>
    </location>
</feature>
<evidence type="ECO:0000256" key="6">
    <source>
        <dbReference type="ARBA" id="ARBA00022794"/>
    </source>
</evidence>
<protein>
    <recommendedName>
        <fullName evidence="3">Centrosomal protein of 162 kDa</fullName>
    </recommendedName>
</protein>
<evidence type="ECO:0000256" key="2">
    <source>
        <dbReference type="ARBA" id="ARBA00009485"/>
    </source>
</evidence>
<dbReference type="GO" id="GO:0060271">
    <property type="term" value="P:cilium assembly"/>
    <property type="evidence" value="ECO:0007669"/>
    <property type="project" value="TreeGrafter"/>
</dbReference>
<keyword evidence="8" id="KW-0206">Cytoskeleton</keyword>
<comment type="similarity">
    <text evidence="2">Belongs to the CEP162 family.</text>
</comment>
<feature type="compositionally biased region" description="Low complexity" evidence="10">
    <location>
        <begin position="618"/>
        <end position="632"/>
    </location>
</feature>
<feature type="compositionally biased region" description="Basic and acidic residues" evidence="10">
    <location>
        <begin position="494"/>
        <end position="504"/>
    </location>
</feature>
<dbReference type="PANTHER" id="PTHR34031:SF1">
    <property type="entry name" value="CENTROSOMAL PROTEIN OF 162 KDA"/>
    <property type="match status" value="1"/>
</dbReference>
<feature type="coiled-coil region" evidence="9">
    <location>
        <begin position="737"/>
        <end position="953"/>
    </location>
</feature>
<feature type="region of interest" description="Disordered" evidence="10">
    <location>
        <begin position="274"/>
        <end position="311"/>
    </location>
</feature>
<dbReference type="GO" id="GO:0005879">
    <property type="term" value="C:axonemal microtubule"/>
    <property type="evidence" value="ECO:0007669"/>
    <property type="project" value="TreeGrafter"/>
</dbReference>
<dbReference type="PANTHER" id="PTHR34031">
    <property type="entry name" value="CENTROSOMAL PROTEIN OF 162 KDA"/>
    <property type="match status" value="1"/>
</dbReference>
<evidence type="ECO:0000256" key="10">
    <source>
        <dbReference type="SAM" id="MobiDB-lite"/>
    </source>
</evidence>
<evidence type="ECO:0000256" key="9">
    <source>
        <dbReference type="SAM" id="Coils"/>
    </source>
</evidence>
<feature type="compositionally biased region" description="Basic and acidic residues" evidence="10">
    <location>
        <begin position="431"/>
        <end position="447"/>
    </location>
</feature>
<keyword evidence="4" id="KW-0963">Cytoplasm</keyword>
<proteinExistence type="inferred from homology"/>
<feature type="compositionally biased region" description="Basic and acidic residues" evidence="10">
    <location>
        <begin position="35"/>
        <end position="59"/>
    </location>
</feature>
<feature type="region of interest" description="Disordered" evidence="10">
    <location>
        <begin position="1"/>
        <end position="96"/>
    </location>
</feature>
<dbReference type="Proteomes" id="UP000002358">
    <property type="component" value="Chromosome 5"/>
</dbReference>
<feature type="coiled-coil region" evidence="9">
    <location>
        <begin position="1036"/>
        <end position="1071"/>
    </location>
</feature>
<feature type="compositionally biased region" description="Basic and acidic residues" evidence="10">
    <location>
        <begin position="290"/>
        <end position="311"/>
    </location>
</feature>
<dbReference type="GeneID" id="100123121"/>
<evidence type="ECO:0000256" key="1">
    <source>
        <dbReference type="ARBA" id="ARBA00004114"/>
    </source>
</evidence>
<sequence>MSENGKQLSLVDDTISTEDDIPGSSISFSIGENSIRVKEKPKPKSVKEPDPPPVADKKQQWWLKKPTTQLDIGNEKNAEVKKAESPVLSDPSSSMKDFLDKEKMCKKDEARANKKDDTLQDILASVAFDKYQSDFDNATDEDIGSILEEMSKIAGTLSPVAESVKSKTINEILTEEERSVEELLQEAEKLVQQNGSNLLKGVLNTDITVPDENNTTDKGLTKQLEVDIFKMIEEQANQDSSTNSEKRRSLSPSIEVLFENITSQKTLEAQKKKFEEQKIEVSSSSDLDDPIERHSVSEDINDEKKANDKKESLKKEITDVDKDFFDVLIKKTKESAENLSSRSSSFDQEDFTQFLKLLQEQSDKEGGTLSKASSLNLIVDQFDPLKEKSANNDERVFLERELISVESKKIVYELESPVCQPASIGASKMEKLLEESSRKESSRDSSKRSSASAKSSAVDTKRVVNNNNELYTVGLTPRLELFADAIPKLLAEKSNETSARKDDEEKAENENDTAQKADDNEDFSFKNFKALDAFKHMEVLNDHKNVTDVQDFKDLVDSQGLDYQRELRDFNYMQESAIYTGFKRSNDHPKTERVISAPENRNTKNETYIGKSRSYDQLSKPSSKLGSSLESVKNAKPIKNKKQTPAVIPKKPPAQKTKIQSRTVTKLNPKTKQPTRTRREPTKALHNEFNLDVRGNQIRYDDGVRNSFGGGDWAGAPGEETLEMLYQAERQRFLHLKMDMEAEIETYKAKLKDVQMLHEQEMFSLKKQNILLKAKVDELAQLNKKSADARSKYDPKIMSMQKELERQENMISTYESENKKLMQEVKQLQSELKSTNQQKQKVTVGDNANNNNQDLLEKLKDLQEENVKLTIELSDLRQKNNDFSLKNEDVTQQNSLLQEELEMIKDQLRAKNDFINDRLQAMTTNELDLRRQVEDLKVELHSKTEQLKFVRDDYEKFQQSVSPIEKELLDLRTKCTYYQEKLQTAKHNCEREKQLTQKLKDQVILDNKNIMDLNRQVREMERILKRKNPDSVSALILTANSENEKLNLEKVKLLEDRISFLESEIKAKEDMAQAKLSDIQKKFTDMKDKYSSQVADLEHKLKISPRERKIYGDASTQTMHRSLESRGSEPNLAEKGMLNINKAGPKSQNLKEDTHLIATIRGLKMELANKDKTVSKLTKEFQEIQKTNRKLQKEREKLLNERRNMEKFNNKVMTSSDSKLSSLKANEGNDPNSNFYQNGLSNGKKLSTSQHKLNDPSQIMTENSETNNRLKKLTNENDILKEELSRINKDFVALKNKRLQDLNLLQEEHEKEIALIVKEYSVKVGDTKALKLQGQVNSQMAMISHLKQQIEKLQDFKEQVIILKAERDHLESKNRILNEKVKYLSTPSSQQLQLLQDKITILQQRHETRELSLQKLVRDLLRSRTQGCKDCKGGGGGSDRNKQHLCYFRQELDNILGTLQDLTSP</sequence>
<feature type="compositionally biased region" description="Basic and acidic residues" evidence="10">
    <location>
        <begin position="73"/>
        <end position="84"/>
    </location>
</feature>
<evidence type="ECO:0000256" key="8">
    <source>
        <dbReference type="ARBA" id="ARBA00023212"/>
    </source>
</evidence>
<keyword evidence="6" id="KW-0970">Cilium biogenesis/degradation</keyword>
<evidence type="ECO:0000313" key="12">
    <source>
        <dbReference type="Proteomes" id="UP000002358"/>
    </source>
</evidence>
<dbReference type="KEGG" id="nvi:100123121"/>
<evidence type="ECO:0000256" key="4">
    <source>
        <dbReference type="ARBA" id="ARBA00022490"/>
    </source>
</evidence>
<dbReference type="EnsemblMetazoa" id="XM_016985585">
    <property type="protein sequence ID" value="XP_016841074"/>
    <property type="gene ID" value="LOC100123121"/>
</dbReference>
<comment type="subcellular location">
    <subcellularLocation>
        <location evidence="1">Cytoplasm</location>
        <location evidence="1">Cytoskeleton</location>
        <location evidence="1">Microtubule organizing center</location>
        <location evidence="1">Centrosome</location>
        <location evidence="1">Centriole</location>
    </subcellularLocation>
</comment>
<keyword evidence="12" id="KW-1185">Reference proteome</keyword>
<feature type="region of interest" description="Disordered" evidence="10">
    <location>
        <begin position="602"/>
        <end position="661"/>
    </location>
</feature>
<dbReference type="SMR" id="A0A7M7M276"/>
<evidence type="ECO:0000256" key="3">
    <source>
        <dbReference type="ARBA" id="ARBA00021406"/>
    </source>
</evidence>
<accession>A0A7M7M276</accession>
<evidence type="ECO:0000256" key="7">
    <source>
        <dbReference type="ARBA" id="ARBA00023054"/>
    </source>
</evidence>
<dbReference type="GO" id="GO:0005814">
    <property type="term" value="C:centriole"/>
    <property type="evidence" value="ECO:0007669"/>
    <property type="project" value="UniProtKB-SubCell"/>
</dbReference>
<name>A0A7M7M276_NASVI</name>
<feature type="coiled-coil region" evidence="9">
    <location>
        <begin position="1346"/>
        <end position="1380"/>
    </location>
</feature>
<reference evidence="11" key="1">
    <citation type="submission" date="2021-01" db="UniProtKB">
        <authorList>
            <consortium name="EnsemblMetazoa"/>
        </authorList>
    </citation>
    <scope>IDENTIFICATION</scope>
</reference>
<dbReference type="InterPro" id="IPR038774">
    <property type="entry name" value="CEP162-like"/>
</dbReference>
<feature type="region of interest" description="Disordered" evidence="10">
    <location>
        <begin position="494"/>
        <end position="520"/>
    </location>
</feature>
<keyword evidence="5" id="KW-0493">Microtubule</keyword>